<dbReference type="RefSeq" id="WP_038337225.1">
    <property type="nucleotide sequence ID" value="NZ_JAAGKM010000015.1"/>
</dbReference>
<dbReference type="OrthoDB" id="1443600at2"/>
<dbReference type="EMBL" id="RHPO01000005">
    <property type="protein sequence ID" value="RRT93167.1"/>
    <property type="molecule type" value="Genomic_DNA"/>
</dbReference>
<dbReference type="EMBL" id="UFXS01000001">
    <property type="protein sequence ID" value="STD59117.1"/>
    <property type="molecule type" value="Genomic_DNA"/>
</dbReference>
<proteinExistence type="predicted"/>
<organism evidence="2 3">
    <name type="scientific">Empedobacter falsenii</name>
    <dbReference type="NCBI Taxonomy" id="343874"/>
    <lineage>
        <taxon>Bacteria</taxon>
        <taxon>Pseudomonadati</taxon>
        <taxon>Bacteroidota</taxon>
        <taxon>Flavobacteriia</taxon>
        <taxon>Flavobacteriales</taxon>
        <taxon>Weeksellaceae</taxon>
        <taxon>Empedobacter</taxon>
    </lineage>
</organism>
<dbReference type="Proteomes" id="UP000267844">
    <property type="component" value="Unassembled WGS sequence"/>
</dbReference>
<evidence type="ECO:0000313" key="2">
    <source>
        <dbReference type="EMBL" id="STD59117.1"/>
    </source>
</evidence>
<reference evidence="1 4" key="2">
    <citation type="submission" date="2018-10" db="EMBL/GenBank/DDBJ databases">
        <title>Transmission dynamics of multidrug resistant bacteria on intensive care unit surfaces.</title>
        <authorList>
            <person name="D'Souza A.W."/>
            <person name="Potter R.F."/>
            <person name="Wallace M."/>
            <person name="Shupe A."/>
            <person name="Patel S."/>
            <person name="Sun S."/>
            <person name="Gul D."/>
            <person name="Kwon J.H."/>
            <person name="Andleeb S."/>
            <person name="Burnham C.-A.D."/>
            <person name="Dantas G."/>
        </authorList>
    </citation>
    <scope>NUCLEOTIDE SEQUENCE [LARGE SCALE GENOMIC DNA]</scope>
    <source>
        <strain evidence="1 4">WF_348</strain>
    </source>
</reference>
<evidence type="ECO:0000313" key="3">
    <source>
        <dbReference type="Proteomes" id="UP000254737"/>
    </source>
</evidence>
<reference evidence="2 3" key="1">
    <citation type="submission" date="2018-06" db="EMBL/GenBank/DDBJ databases">
        <authorList>
            <consortium name="Pathogen Informatics"/>
            <person name="Doyle S."/>
        </authorList>
    </citation>
    <scope>NUCLEOTIDE SEQUENCE [LARGE SCALE GENOMIC DNA]</scope>
    <source>
        <strain evidence="2 3">NCTC13456</strain>
    </source>
</reference>
<evidence type="ECO:0000313" key="4">
    <source>
        <dbReference type="Proteomes" id="UP000267844"/>
    </source>
</evidence>
<protein>
    <submittedName>
        <fullName evidence="2">Uncharacterized protein</fullName>
    </submittedName>
</protein>
<gene>
    <name evidence="1" type="ORF">EGI89_04105</name>
    <name evidence="2" type="ORF">NCTC13456_02747</name>
</gene>
<dbReference type="Proteomes" id="UP000254737">
    <property type="component" value="Unassembled WGS sequence"/>
</dbReference>
<evidence type="ECO:0000313" key="1">
    <source>
        <dbReference type="EMBL" id="RRT93167.1"/>
    </source>
</evidence>
<sequence length="103" mass="12245">MKKFIQYIMLTISLFMTVYQSAHILDHALNKEHKELKDKFSNVHDHSCTICHFNQHFIENDSEIELFEWSQSFIQKDKTLYTTRVKQAVLLTQKSLRAPPYAI</sequence>
<dbReference type="STRING" id="343874.GCA_000805695_02704"/>
<name>A0A376GL55_9FLAO</name>
<dbReference type="AlphaFoldDB" id="A0A376GL55"/>
<accession>A0A376GL55</accession>